<keyword evidence="1" id="KW-0863">Zinc-finger</keyword>
<gene>
    <name evidence="3" type="ORF">MCOR_1288</name>
</gene>
<keyword evidence="1" id="KW-0479">Metal-binding</keyword>
<dbReference type="GO" id="GO:0061630">
    <property type="term" value="F:ubiquitin protein ligase activity"/>
    <property type="evidence" value="ECO:0007669"/>
    <property type="project" value="TreeGrafter"/>
</dbReference>
<dbReference type="PANTHER" id="PTHR25462">
    <property type="entry name" value="BONUS, ISOFORM C-RELATED"/>
    <property type="match status" value="1"/>
</dbReference>
<dbReference type="PROSITE" id="PS50119">
    <property type="entry name" value="ZF_BBOX"/>
    <property type="match status" value="1"/>
</dbReference>
<dbReference type="InterPro" id="IPR047153">
    <property type="entry name" value="TRIM45/56/19-like"/>
</dbReference>
<dbReference type="EMBL" id="CACVKT020000233">
    <property type="protein sequence ID" value="CAC5357762.1"/>
    <property type="molecule type" value="Genomic_DNA"/>
</dbReference>
<keyword evidence="1" id="KW-0862">Zinc</keyword>
<evidence type="ECO:0000313" key="4">
    <source>
        <dbReference type="Proteomes" id="UP000507470"/>
    </source>
</evidence>
<dbReference type="Proteomes" id="UP000507470">
    <property type="component" value="Unassembled WGS sequence"/>
</dbReference>
<sequence length="239" mass="27449">MASILPSGQCLYDETHQNARKWCISCEEGLCEECEKTHKKTKATRDHQLISIDDYRKIEDVPFPLTCSNHDKKLESCSDVISIDIAASNARQSTAVADLQEAIKVTLRNIKLCIKNRNTAREDIEKQEKDIRSIIGNTRTKINGHLDDLEEKLMQTLVSATKTYKSKCKNSLQQFKIQEEKLIKLKDQVLQMKEFASDLQVFLVTRQIDKLVMSEIESIKTATDFLYDFKFNLVLNSDI</sequence>
<name>A0A6J7ZWL3_MYTCO</name>
<dbReference type="GO" id="GO:0008270">
    <property type="term" value="F:zinc ion binding"/>
    <property type="evidence" value="ECO:0007669"/>
    <property type="project" value="UniProtKB-KW"/>
</dbReference>
<accession>A0A6J7ZWL3</accession>
<evidence type="ECO:0000256" key="1">
    <source>
        <dbReference type="PROSITE-ProRule" id="PRU00024"/>
    </source>
</evidence>
<reference evidence="3 4" key="1">
    <citation type="submission" date="2020-06" db="EMBL/GenBank/DDBJ databases">
        <authorList>
            <person name="Li R."/>
            <person name="Bekaert M."/>
        </authorList>
    </citation>
    <scope>NUCLEOTIDE SEQUENCE [LARGE SCALE GENOMIC DNA]</scope>
    <source>
        <strain evidence="4">wild</strain>
    </source>
</reference>
<evidence type="ECO:0000259" key="2">
    <source>
        <dbReference type="PROSITE" id="PS50119"/>
    </source>
</evidence>
<dbReference type="Gene3D" id="3.30.160.60">
    <property type="entry name" value="Classic Zinc Finger"/>
    <property type="match status" value="1"/>
</dbReference>
<feature type="domain" description="B box-type" evidence="2">
    <location>
        <begin position="10"/>
        <end position="52"/>
    </location>
</feature>
<proteinExistence type="predicted"/>
<dbReference type="AlphaFoldDB" id="A0A6J7ZWL3"/>
<dbReference type="PANTHER" id="PTHR25462:SF291">
    <property type="entry name" value="E3 UBIQUITIN-PROTEIN LIGASE TRIM45"/>
    <property type="match status" value="1"/>
</dbReference>
<dbReference type="OrthoDB" id="6134495at2759"/>
<protein>
    <recommendedName>
        <fullName evidence="2">B box-type domain-containing protein</fullName>
    </recommendedName>
</protein>
<organism evidence="3 4">
    <name type="scientific">Mytilus coruscus</name>
    <name type="common">Sea mussel</name>
    <dbReference type="NCBI Taxonomy" id="42192"/>
    <lineage>
        <taxon>Eukaryota</taxon>
        <taxon>Metazoa</taxon>
        <taxon>Spiralia</taxon>
        <taxon>Lophotrochozoa</taxon>
        <taxon>Mollusca</taxon>
        <taxon>Bivalvia</taxon>
        <taxon>Autobranchia</taxon>
        <taxon>Pteriomorphia</taxon>
        <taxon>Mytilida</taxon>
        <taxon>Mytiloidea</taxon>
        <taxon>Mytilidae</taxon>
        <taxon>Mytilinae</taxon>
        <taxon>Mytilus</taxon>
    </lineage>
</organism>
<keyword evidence="4" id="KW-1185">Reference proteome</keyword>
<dbReference type="InterPro" id="IPR000315">
    <property type="entry name" value="Znf_B-box"/>
</dbReference>
<evidence type="ECO:0000313" key="3">
    <source>
        <dbReference type="EMBL" id="CAC5357762.1"/>
    </source>
</evidence>